<dbReference type="PANTHER" id="PTHR40124:SF1">
    <property type="entry name" value="DISAGGREGATASE RELATED REPEAT PROTEIN"/>
    <property type="match status" value="1"/>
</dbReference>
<feature type="domain" description="ABC-2 type transporter transmembrane" evidence="6">
    <location>
        <begin position="244"/>
        <end position="546"/>
    </location>
</feature>
<evidence type="ECO:0000256" key="2">
    <source>
        <dbReference type="ARBA" id="ARBA00022692"/>
    </source>
</evidence>
<dbReference type="Gene3D" id="2.60.120.200">
    <property type="match status" value="1"/>
</dbReference>
<feature type="transmembrane region" description="Helical" evidence="5">
    <location>
        <begin position="425"/>
        <end position="447"/>
    </location>
</feature>
<proteinExistence type="predicted"/>
<evidence type="ECO:0000256" key="3">
    <source>
        <dbReference type="ARBA" id="ARBA00022989"/>
    </source>
</evidence>
<protein>
    <submittedName>
        <fullName evidence="8">ABC transporter G family member 23</fullName>
    </submittedName>
</protein>
<gene>
    <name evidence="8" type="ORF">Fcan01_20370</name>
</gene>
<keyword evidence="2 5" id="KW-0812">Transmembrane</keyword>
<dbReference type="EMBL" id="LNIX01000019">
    <property type="protein sequence ID" value="OXA44712.1"/>
    <property type="molecule type" value="Genomic_DNA"/>
</dbReference>
<evidence type="ECO:0000256" key="5">
    <source>
        <dbReference type="SAM" id="Phobius"/>
    </source>
</evidence>
<keyword evidence="3 5" id="KW-1133">Transmembrane helix</keyword>
<feature type="transmembrane region" description="Helical" evidence="5">
    <location>
        <begin position="242"/>
        <end position="263"/>
    </location>
</feature>
<evidence type="ECO:0000313" key="8">
    <source>
        <dbReference type="EMBL" id="OXA44712.1"/>
    </source>
</evidence>
<dbReference type="InterPro" id="IPR048958">
    <property type="entry name" value="Polysacc_lyase_14"/>
</dbReference>
<sequence>YGNHNVILWASGGGIEVRYPAGSYVPSGPIVGGFGIWSRHPVNSNTAVFKYGVYFPPDFNFVRSCLDFTGKDIVFWGDPAVDCFSTRMMWRENGLGELYLYANREAQDPAICQMPNNYCSPTYGWSLNTGSFTFRRDAWTDIEETIGYLRDGRLLVEDSPQNLLKFYNSTSLDNVVLHLCKLNSTNAITTKGHTKIHNPFKIVHSEIYSQLDICNRKPLKTYCIQLLALTVRNFTLCMRYPIVSVMILLLTIGNTILFLNMFGNDPIGLKLGLVTNNNPSCLSDGDFIVKQGRNYACEFIRILEHEGVNVVKMTTESDALDSVTSGQSSGYVVIPLNFTFHSNNRFVWNIHSDNETIEGSNISVKLDNSGSAYMNSYFLTQSLYNAVVKLFGEIAAGLDVDQRLVTPPLAFHAIYGNMDDSWNTFLAPMGIMITWGFLSTYMGLLHIKDRRERTLSRTLATGVDFNQILLSYYLADIPAMVIYCGTIVLLIWWDRGDEVKGSWTSICLIFILVRISLSSVSYLLTGFVRNEIEGIFVSLLFLWSAIYASGKT</sequence>
<dbReference type="OrthoDB" id="10069995at2759"/>
<feature type="transmembrane region" description="Helical" evidence="5">
    <location>
        <begin position="532"/>
        <end position="550"/>
    </location>
</feature>
<dbReference type="Pfam" id="PF21294">
    <property type="entry name" value="Polysacc_lyase_14"/>
    <property type="match status" value="1"/>
</dbReference>
<dbReference type="PANTHER" id="PTHR40124">
    <property type="match status" value="1"/>
</dbReference>
<feature type="transmembrane region" description="Helical" evidence="5">
    <location>
        <begin position="468"/>
        <end position="491"/>
    </location>
</feature>
<evidence type="ECO:0000256" key="4">
    <source>
        <dbReference type="ARBA" id="ARBA00023136"/>
    </source>
</evidence>
<name>A0A226DGN9_FOLCA</name>
<evidence type="ECO:0000256" key="1">
    <source>
        <dbReference type="ARBA" id="ARBA00004141"/>
    </source>
</evidence>
<feature type="transmembrane region" description="Helical" evidence="5">
    <location>
        <begin position="503"/>
        <end position="525"/>
    </location>
</feature>
<keyword evidence="4 5" id="KW-0472">Membrane</keyword>
<dbReference type="Proteomes" id="UP000198287">
    <property type="component" value="Unassembled WGS sequence"/>
</dbReference>
<dbReference type="GO" id="GO:0140359">
    <property type="term" value="F:ABC-type transporter activity"/>
    <property type="evidence" value="ECO:0007669"/>
    <property type="project" value="InterPro"/>
</dbReference>
<reference evidence="8 9" key="1">
    <citation type="submission" date="2015-12" db="EMBL/GenBank/DDBJ databases">
        <title>The genome of Folsomia candida.</title>
        <authorList>
            <person name="Faddeeva A."/>
            <person name="Derks M.F."/>
            <person name="Anvar Y."/>
            <person name="Smit S."/>
            <person name="Van Straalen N."/>
            <person name="Roelofs D."/>
        </authorList>
    </citation>
    <scope>NUCLEOTIDE SEQUENCE [LARGE SCALE GENOMIC DNA]</scope>
    <source>
        <strain evidence="8 9">VU population</strain>
        <tissue evidence="8">Whole body</tissue>
    </source>
</reference>
<evidence type="ECO:0000259" key="7">
    <source>
        <dbReference type="Pfam" id="PF21294"/>
    </source>
</evidence>
<feature type="non-terminal residue" evidence="8">
    <location>
        <position position="1"/>
    </location>
</feature>
<comment type="subcellular location">
    <subcellularLocation>
        <location evidence="1">Membrane</location>
        <topology evidence="1">Multi-pass membrane protein</topology>
    </subcellularLocation>
</comment>
<accession>A0A226DGN9</accession>
<comment type="caution">
    <text evidence="8">The sequence shown here is derived from an EMBL/GenBank/DDBJ whole genome shotgun (WGS) entry which is preliminary data.</text>
</comment>
<feature type="domain" description="Polysaccharide lyase 14" evidence="7">
    <location>
        <begin position="15"/>
        <end position="146"/>
    </location>
</feature>
<dbReference type="InterPro" id="IPR013525">
    <property type="entry name" value="ABC2_TM"/>
</dbReference>
<keyword evidence="9" id="KW-1185">Reference proteome</keyword>
<dbReference type="Pfam" id="PF12698">
    <property type="entry name" value="ABC2_membrane_3"/>
    <property type="match status" value="1"/>
</dbReference>
<evidence type="ECO:0000313" key="9">
    <source>
        <dbReference type="Proteomes" id="UP000198287"/>
    </source>
</evidence>
<organism evidence="8 9">
    <name type="scientific">Folsomia candida</name>
    <name type="common">Springtail</name>
    <dbReference type="NCBI Taxonomy" id="158441"/>
    <lineage>
        <taxon>Eukaryota</taxon>
        <taxon>Metazoa</taxon>
        <taxon>Ecdysozoa</taxon>
        <taxon>Arthropoda</taxon>
        <taxon>Hexapoda</taxon>
        <taxon>Collembola</taxon>
        <taxon>Entomobryomorpha</taxon>
        <taxon>Isotomoidea</taxon>
        <taxon>Isotomidae</taxon>
        <taxon>Proisotominae</taxon>
        <taxon>Folsomia</taxon>
    </lineage>
</organism>
<evidence type="ECO:0000259" key="6">
    <source>
        <dbReference type="Pfam" id="PF12698"/>
    </source>
</evidence>
<dbReference type="AlphaFoldDB" id="A0A226DGN9"/>
<dbReference type="GO" id="GO:0016020">
    <property type="term" value="C:membrane"/>
    <property type="evidence" value="ECO:0007669"/>
    <property type="project" value="UniProtKB-SubCell"/>
</dbReference>